<dbReference type="SUPFAM" id="SSF50685">
    <property type="entry name" value="Barwin-like endoglucanases"/>
    <property type="match status" value="1"/>
</dbReference>
<reference evidence="4 5" key="1">
    <citation type="journal article" date="2019" name="Nat. Ecol. Evol.">
        <title>Megaphylogeny resolves global patterns of mushroom evolution.</title>
        <authorList>
            <person name="Varga T."/>
            <person name="Krizsan K."/>
            <person name="Foldi C."/>
            <person name="Dima B."/>
            <person name="Sanchez-Garcia M."/>
            <person name="Sanchez-Ramirez S."/>
            <person name="Szollosi G.J."/>
            <person name="Szarkandi J.G."/>
            <person name="Papp V."/>
            <person name="Albert L."/>
            <person name="Andreopoulos W."/>
            <person name="Angelini C."/>
            <person name="Antonin V."/>
            <person name="Barry K.W."/>
            <person name="Bougher N.L."/>
            <person name="Buchanan P."/>
            <person name="Buyck B."/>
            <person name="Bense V."/>
            <person name="Catcheside P."/>
            <person name="Chovatia M."/>
            <person name="Cooper J."/>
            <person name="Damon W."/>
            <person name="Desjardin D."/>
            <person name="Finy P."/>
            <person name="Geml J."/>
            <person name="Haridas S."/>
            <person name="Hughes K."/>
            <person name="Justo A."/>
            <person name="Karasinski D."/>
            <person name="Kautmanova I."/>
            <person name="Kiss B."/>
            <person name="Kocsube S."/>
            <person name="Kotiranta H."/>
            <person name="LaButti K.M."/>
            <person name="Lechner B.E."/>
            <person name="Liimatainen K."/>
            <person name="Lipzen A."/>
            <person name="Lukacs Z."/>
            <person name="Mihaltcheva S."/>
            <person name="Morgado L.N."/>
            <person name="Niskanen T."/>
            <person name="Noordeloos M.E."/>
            <person name="Ohm R.A."/>
            <person name="Ortiz-Santana B."/>
            <person name="Ovrebo C."/>
            <person name="Racz N."/>
            <person name="Riley R."/>
            <person name="Savchenko A."/>
            <person name="Shiryaev A."/>
            <person name="Soop K."/>
            <person name="Spirin V."/>
            <person name="Szebenyi C."/>
            <person name="Tomsovsky M."/>
            <person name="Tulloss R.E."/>
            <person name="Uehling J."/>
            <person name="Grigoriev I.V."/>
            <person name="Vagvolgyi C."/>
            <person name="Papp T."/>
            <person name="Martin F.M."/>
            <person name="Miettinen O."/>
            <person name="Hibbett D.S."/>
            <person name="Nagy L.G."/>
        </authorList>
    </citation>
    <scope>NUCLEOTIDE SEQUENCE [LARGE SCALE GENOMIC DNA]</scope>
    <source>
        <strain evidence="4 5">CBS 166.37</strain>
    </source>
</reference>
<keyword evidence="5" id="KW-1185">Reference proteome</keyword>
<dbReference type="Gene3D" id="2.40.40.10">
    <property type="entry name" value="RlpA-like domain"/>
    <property type="match status" value="1"/>
</dbReference>
<dbReference type="OrthoDB" id="623670at2759"/>
<proteinExistence type="predicted"/>
<feature type="signal peptide" evidence="3">
    <location>
        <begin position="1"/>
        <end position="26"/>
    </location>
</feature>
<feature type="region of interest" description="Disordered" evidence="2">
    <location>
        <begin position="200"/>
        <end position="219"/>
    </location>
</feature>
<dbReference type="Proteomes" id="UP000308652">
    <property type="component" value="Unassembled WGS sequence"/>
</dbReference>
<dbReference type="PANTHER" id="PTHR31836">
    <property type="match status" value="1"/>
</dbReference>
<gene>
    <name evidence="4" type="ORF">BDQ12DRAFT_426255</name>
</gene>
<keyword evidence="1 3" id="KW-0732">Signal</keyword>
<dbReference type="STRING" id="68775.A0A5C3MBE8"/>
<dbReference type="EMBL" id="ML213595">
    <property type="protein sequence ID" value="TFK41128.1"/>
    <property type="molecule type" value="Genomic_DNA"/>
</dbReference>
<evidence type="ECO:0000256" key="2">
    <source>
        <dbReference type="SAM" id="MobiDB-lite"/>
    </source>
</evidence>
<sequence length="273" mass="29056">MYSFAPFLSFLAVSFLFPLDFVLCCAAEVSTTSSTLDLIHHRSIVQYRSHYGDISRLHHHGRDIRRNDDRDLNSTPIVIEKRDGNARLTRYKAGRGACGGVNTDSDFIVALNAPQWDGGSHCYKTVTITYSGKTASAQIVDECLGCPPNALDLSDGLFAFFDDPSLGVLYGEWTFDGAQAESSPTAKTVAKTATASSATSHMATKTLTTPSSVTSSIHTSSNVASSSSAAVSSTASVIAENTMNETGFLEQVNRLMVNIGGVILQAPGTADRG</sequence>
<dbReference type="InterPro" id="IPR036908">
    <property type="entry name" value="RlpA-like_sf"/>
</dbReference>
<dbReference type="AlphaFoldDB" id="A0A5C3MBE8"/>
<evidence type="ECO:0000256" key="3">
    <source>
        <dbReference type="SAM" id="SignalP"/>
    </source>
</evidence>
<protein>
    <submittedName>
        <fullName evidence="4">RlpA-like double-psi beta-barrel-protein domain-containing protein-containing protein</fullName>
    </submittedName>
</protein>
<feature type="chain" id="PRO_5022962433" evidence="3">
    <location>
        <begin position="27"/>
        <end position="273"/>
    </location>
</feature>
<name>A0A5C3MBE8_9AGAR</name>
<dbReference type="InterPro" id="IPR051477">
    <property type="entry name" value="Expansin_CellWall"/>
</dbReference>
<organism evidence="4 5">
    <name type="scientific">Crucibulum laeve</name>
    <dbReference type="NCBI Taxonomy" id="68775"/>
    <lineage>
        <taxon>Eukaryota</taxon>
        <taxon>Fungi</taxon>
        <taxon>Dikarya</taxon>
        <taxon>Basidiomycota</taxon>
        <taxon>Agaricomycotina</taxon>
        <taxon>Agaricomycetes</taxon>
        <taxon>Agaricomycetidae</taxon>
        <taxon>Agaricales</taxon>
        <taxon>Agaricineae</taxon>
        <taxon>Nidulariaceae</taxon>
        <taxon>Crucibulum</taxon>
    </lineage>
</organism>
<dbReference type="PANTHER" id="PTHR31836:SF28">
    <property type="entry name" value="SRCR DOMAIN-CONTAINING PROTEIN-RELATED"/>
    <property type="match status" value="1"/>
</dbReference>
<accession>A0A5C3MBE8</accession>
<evidence type="ECO:0000313" key="4">
    <source>
        <dbReference type="EMBL" id="TFK41128.1"/>
    </source>
</evidence>
<evidence type="ECO:0000256" key="1">
    <source>
        <dbReference type="ARBA" id="ARBA00022729"/>
    </source>
</evidence>
<evidence type="ECO:0000313" key="5">
    <source>
        <dbReference type="Proteomes" id="UP000308652"/>
    </source>
</evidence>
<dbReference type="CDD" id="cd22191">
    <property type="entry name" value="DPBB_RlpA_EXP_N-like"/>
    <property type="match status" value="1"/>
</dbReference>